<name>A0A6J4VEI3_9BACT</name>
<dbReference type="InterPro" id="IPR036615">
    <property type="entry name" value="Mur_ligase_C_dom_sf"/>
</dbReference>
<feature type="domain" description="Mur ligase central" evidence="1">
    <location>
        <begin position="28"/>
        <end position="236"/>
    </location>
</feature>
<dbReference type="PANTHER" id="PTHR23135:SF18">
    <property type="entry name" value="CYANOPHYCIN SYNTHETASE"/>
    <property type="match status" value="1"/>
</dbReference>
<gene>
    <name evidence="2" type="ORF">AVDCRST_MAG18-2327</name>
</gene>
<dbReference type="AlphaFoldDB" id="A0A6J4VEI3"/>
<dbReference type="InterPro" id="IPR036565">
    <property type="entry name" value="Mur-like_cat_sf"/>
</dbReference>
<dbReference type="EMBL" id="CADCWN010000175">
    <property type="protein sequence ID" value="CAA9574018.1"/>
    <property type="molecule type" value="Genomic_DNA"/>
</dbReference>
<accession>A0A6J4VEI3</accession>
<dbReference type="GO" id="GO:0016881">
    <property type="term" value="F:acid-amino acid ligase activity"/>
    <property type="evidence" value="ECO:0007669"/>
    <property type="project" value="InterPro"/>
</dbReference>
<dbReference type="Gene3D" id="3.90.190.20">
    <property type="entry name" value="Mur ligase, C-terminal domain"/>
    <property type="match status" value="1"/>
</dbReference>
<protein>
    <recommendedName>
        <fullName evidence="1">Mur ligase central domain-containing protein</fullName>
    </recommendedName>
</protein>
<dbReference type="SUPFAM" id="SSF53244">
    <property type="entry name" value="MurD-like peptide ligases, peptide-binding domain"/>
    <property type="match status" value="1"/>
</dbReference>
<dbReference type="GO" id="GO:0005524">
    <property type="term" value="F:ATP binding"/>
    <property type="evidence" value="ECO:0007669"/>
    <property type="project" value="InterPro"/>
</dbReference>
<dbReference type="SUPFAM" id="SSF53623">
    <property type="entry name" value="MurD-like peptide ligases, catalytic domain"/>
    <property type="match status" value="1"/>
</dbReference>
<evidence type="ECO:0000313" key="2">
    <source>
        <dbReference type="EMBL" id="CAA9574018.1"/>
    </source>
</evidence>
<sequence>MTNTLEQTAPPLPRRGALRLLPLVAIGGRWGKTTTARLLEAMLQRHAMSLAVWTDQGVWVNGRKQRGELIPWGEALRTLAGGEIDLAIQELDARTVVAAGLPPATYSLGIITSFCGNDRLCEAEGRALTERQAQLAIARAINPQGALVLNADDHVVADEGDQTAAELIYYSVARSNPIVRAHLAAGKRAVTISSGMIVLCEGRRSQPVVSTREVAIAIGGSIVFQVQNALAAVAAAWHLGVPPTEIAATLCAFTSSPTGMPGACNQFTIEGATVILDRFHDAVSARVLIRGLRKVPNRRRRIVVLSEAQLPPVNAPEIGRLLGQSFDQVIVHHDSIQQGGAPAAPAVAKALLTSIARSKIPPIVNGVADESSALARLLQQLGPNDLALILATDRRLVLRTLMTHRAR</sequence>
<dbReference type="Pfam" id="PF08245">
    <property type="entry name" value="Mur_ligase_M"/>
    <property type="match status" value="1"/>
</dbReference>
<dbReference type="PANTHER" id="PTHR23135">
    <property type="entry name" value="MUR LIGASE FAMILY MEMBER"/>
    <property type="match status" value="1"/>
</dbReference>
<reference evidence="2" key="1">
    <citation type="submission" date="2020-02" db="EMBL/GenBank/DDBJ databases">
        <authorList>
            <person name="Meier V. D."/>
        </authorList>
    </citation>
    <scope>NUCLEOTIDE SEQUENCE</scope>
    <source>
        <strain evidence="2">AVDCRST_MAG18</strain>
    </source>
</reference>
<proteinExistence type="predicted"/>
<organism evidence="2">
    <name type="scientific">uncultured Thermomicrobiales bacterium</name>
    <dbReference type="NCBI Taxonomy" id="1645740"/>
    <lineage>
        <taxon>Bacteria</taxon>
        <taxon>Pseudomonadati</taxon>
        <taxon>Thermomicrobiota</taxon>
        <taxon>Thermomicrobia</taxon>
        <taxon>Thermomicrobiales</taxon>
        <taxon>environmental samples</taxon>
    </lineage>
</organism>
<evidence type="ECO:0000259" key="1">
    <source>
        <dbReference type="Pfam" id="PF08245"/>
    </source>
</evidence>
<dbReference type="Gene3D" id="3.40.1190.10">
    <property type="entry name" value="Mur-like, catalytic domain"/>
    <property type="match status" value="1"/>
</dbReference>
<dbReference type="InterPro" id="IPR013221">
    <property type="entry name" value="Mur_ligase_cen"/>
</dbReference>